<dbReference type="AlphaFoldDB" id="A0A3Q0J251"/>
<reference evidence="2" key="1">
    <citation type="submission" date="2025-08" db="UniProtKB">
        <authorList>
            <consortium name="RefSeq"/>
        </authorList>
    </citation>
    <scope>IDENTIFICATION</scope>
</reference>
<organism evidence="1 2">
    <name type="scientific">Diaphorina citri</name>
    <name type="common">Asian citrus psyllid</name>
    <dbReference type="NCBI Taxonomy" id="121845"/>
    <lineage>
        <taxon>Eukaryota</taxon>
        <taxon>Metazoa</taxon>
        <taxon>Ecdysozoa</taxon>
        <taxon>Arthropoda</taxon>
        <taxon>Hexapoda</taxon>
        <taxon>Insecta</taxon>
        <taxon>Pterygota</taxon>
        <taxon>Neoptera</taxon>
        <taxon>Paraneoptera</taxon>
        <taxon>Hemiptera</taxon>
        <taxon>Sternorrhyncha</taxon>
        <taxon>Psylloidea</taxon>
        <taxon>Psyllidae</taxon>
        <taxon>Diaphorininae</taxon>
        <taxon>Diaphorina</taxon>
    </lineage>
</organism>
<protein>
    <submittedName>
        <fullName evidence="2">Uncharacterized protein LOC108252916</fullName>
    </submittedName>
</protein>
<evidence type="ECO:0000313" key="2">
    <source>
        <dbReference type="RefSeq" id="XP_026682549.1"/>
    </source>
</evidence>
<dbReference type="PaxDb" id="121845-A0A3Q0J251"/>
<dbReference type="PANTHER" id="PTHR33977">
    <property type="entry name" value="ZINC ION BINDING PROTEIN"/>
    <property type="match status" value="1"/>
</dbReference>
<dbReference type="Proteomes" id="UP000079169">
    <property type="component" value="Unplaced"/>
</dbReference>
<dbReference type="GeneID" id="108252916"/>
<dbReference type="RefSeq" id="XP_026682549.1">
    <property type="nucleotide sequence ID" value="XM_026826748.1"/>
</dbReference>
<name>A0A3Q0J251_DIACI</name>
<dbReference type="STRING" id="121845.A0A3Q0J251"/>
<proteinExistence type="predicted"/>
<sequence length="302" mass="34777">MQVTIPHILCQWHLDKNLNKNLQSKCEGSQFDKINTDLKTIIQSVSIEECDALMNGFLKKYESAAKEFVKYMCTHYFGRKEKRALCYRKFLGHGNINTTAHVESFHNRLQKVYFNRIPNKRMDDLLDILLTVEKDDYASRARASLLGSTSKQSQPHNDGLLLPVDAIEKVMDDLWTIKSGNEEYHVQKLVSSCVQDLCFEKCSSLSCPNLCSHLYLCSCPAEVPLCKHIHKVHSFTERGNISNLAIDQHNEEDIQFCSISVEPNNDTSQRVLSENNHYKKLVGDLTKLLEIAKQRIQYLEHR</sequence>
<evidence type="ECO:0000313" key="1">
    <source>
        <dbReference type="Proteomes" id="UP000079169"/>
    </source>
</evidence>
<keyword evidence="1" id="KW-1185">Reference proteome</keyword>
<dbReference type="KEGG" id="dci:108252916"/>
<dbReference type="PANTHER" id="PTHR33977:SF1">
    <property type="entry name" value="ZINC ION BINDING PROTEIN"/>
    <property type="match status" value="1"/>
</dbReference>
<gene>
    <name evidence="2" type="primary">LOC108252916</name>
</gene>
<accession>A0A3Q0J251</accession>